<gene>
    <name evidence="1" type="ORF">BWY04_01238</name>
</gene>
<dbReference type="EMBL" id="MWDB01000034">
    <property type="protein sequence ID" value="OQB40727.1"/>
    <property type="molecule type" value="Genomic_DNA"/>
</dbReference>
<comment type="caution">
    <text evidence="1">The sequence shown here is derived from an EMBL/GenBank/DDBJ whole genome shotgun (WGS) entry which is preliminary data.</text>
</comment>
<organism evidence="1">
    <name type="scientific">candidate division CPR1 bacterium ADurb.Bin160</name>
    <dbReference type="NCBI Taxonomy" id="1852826"/>
    <lineage>
        <taxon>Bacteria</taxon>
        <taxon>candidate division CPR1</taxon>
    </lineage>
</organism>
<proteinExistence type="predicted"/>
<name>A0A1V5ZKI1_9BACT</name>
<dbReference type="Proteomes" id="UP000485621">
    <property type="component" value="Unassembled WGS sequence"/>
</dbReference>
<accession>A0A1V5ZKI1</accession>
<reference evidence="1" key="1">
    <citation type="submission" date="2017-02" db="EMBL/GenBank/DDBJ databases">
        <title>Delving into the versatile metabolic prowess of the omnipresent phylum Bacteroidetes.</title>
        <authorList>
            <person name="Nobu M.K."/>
            <person name="Mei R."/>
            <person name="Narihiro T."/>
            <person name="Kuroda K."/>
            <person name="Liu W.-T."/>
        </authorList>
    </citation>
    <scope>NUCLEOTIDE SEQUENCE</scope>
    <source>
        <strain evidence="1">ADurb.Bin160</strain>
    </source>
</reference>
<protein>
    <submittedName>
        <fullName evidence="1">Uncharacterized protein</fullName>
    </submittedName>
</protein>
<evidence type="ECO:0000313" key="1">
    <source>
        <dbReference type="EMBL" id="OQB40727.1"/>
    </source>
</evidence>
<dbReference type="AlphaFoldDB" id="A0A1V5ZKI1"/>
<sequence length="119" mass="14543">MPIENGRPFREVREEFVEKRILSLEQLWEKIDHKKYGEFSYETMARFFNDEYRRKPRSKTNIHIITEDIIGSEFTNWHTLVFTILDIKIDNVKYYMFLFFTVDDLGEYQLVKDSFKGKK</sequence>